<evidence type="ECO:0000256" key="1">
    <source>
        <dbReference type="SAM" id="SignalP"/>
    </source>
</evidence>
<proteinExistence type="predicted"/>
<dbReference type="Pfam" id="PF09362">
    <property type="entry name" value="DUF1996"/>
    <property type="match status" value="1"/>
</dbReference>
<dbReference type="PANTHER" id="PTHR43662:SF2">
    <property type="entry name" value="DUF1996 DOMAIN-CONTAINING PROTEIN"/>
    <property type="match status" value="1"/>
</dbReference>
<protein>
    <recommendedName>
        <fullName evidence="2">DUF1996 domain-containing protein</fullName>
    </recommendedName>
</protein>
<name>A0AA97PJ96_PYRO3</name>
<accession>A0AA97PJ96</accession>
<gene>
    <name evidence="3" type="ORF">OOU_Y34scaffold00651g13</name>
</gene>
<reference evidence="3" key="1">
    <citation type="journal article" date="2012" name="PLoS Genet.">
        <title>Comparative analysis of the genomes of two field isolates of the rice blast fungus Magnaporthe oryzae.</title>
        <authorList>
            <person name="Xue M."/>
            <person name="Yang J."/>
            <person name="Li Z."/>
            <person name="Hu S."/>
            <person name="Yao N."/>
            <person name="Dean R.A."/>
            <person name="Zhao W."/>
            <person name="Shen M."/>
            <person name="Zhang H."/>
            <person name="Li C."/>
            <person name="Liu L."/>
            <person name="Cao L."/>
            <person name="Xu X."/>
            <person name="Xing Y."/>
            <person name="Hsiang T."/>
            <person name="Zhang Z."/>
            <person name="Xu J.R."/>
            <person name="Peng Y.L."/>
        </authorList>
    </citation>
    <scope>NUCLEOTIDE SEQUENCE</scope>
    <source>
        <strain evidence="3">Y34</strain>
    </source>
</reference>
<organism evidence="3">
    <name type="scientific">Pyricularia oryzae (strain Y34)</name>
    <name type="common">Rice blast fungus</name>
    <name type="synonym">Magnaporthe oryzae</name>
    <dbReference type="NCBI Taxonomy" id="1143189"/>
    <lineage>
        <taxon>Eukaryota</taxon>
        <taxon>Fungi</taxon>
        <taxon>Dikarya</taxon>
        <taxon>Ascomycota</taxon>
        <taxon>Pezizomycotina</taxon>
        <taxon>Sordariomycetes</taxon>
        <taxon>Sordariomycetidae</taxon>
        <taxon>Magnaporthales</taxon>
        <taxon>Pyriculariaceae</taxon>
        <taxon>Pyricularia</taxon>
    </lineage>
</organism>
<dbReference type="EMBL" id="JH792949">
    <property type="protein sequence ID" value="ELQ36604.1"/>
    <property type="molecule type" value="Genomic_DNA"/>
</dbReference>
<evidence type="ECO:0000313" key="3">
    <source>
        <dbReference type="EMBL" id="ELQ36604.1"/>
    </source>
</evidence>
<sequence length="398" mass="44080">MCMLCMGHGRLTLAMCLSILINRSYRAKSSRSLQTCTPTHLTSPSTKQQAIQTMLFRSLVAAAAALHGVVGQELMRFGCSQLVVDRLDPLVNPGQRPSPHMHQIVGGNSFNASMAPVEYDPAKLSTCTSCTYSEDFSNYWTANVYFRARNGSFKRVPQVGNLGLNIKGGITVYYIRGYQASARVTAFKPGFRMLVGDPLNKKAATQQRQLCFRCEANMQQSPFGGAPCTGADTQEFPKQPCGGGWRVSLHFPSCWDGKNVDSPDHKSHVAYPQQGTFESGGACPSTHPVKIPQLMYEVMFDTRQFNDRSLWPTDGSQPFFWSNGERTGLGNHGDYIFGWKGDALQRAMDSKCANDRCPALQRQTDQQAQACTKERVVKEEVGDQWLDDIPGQTAENYL</sequence>
<evidence type="ECO:0000259" key="2">
    <source>
        <dbReference type="Pfam" id="PF09362"/>
    </source>
</evidence>
<dbReference type="AlphaFoldDB" id="A0AA97PJ96"/>
<dbReference type="Proteomes" id="UP000011086">
    <property type="component" value="Unassembled WGS sequence"/>
</dbReference>
<dbReference type="InterPro" id="IPR018535">
    <property type="entry name" value="DUF1996"/>
</dbReference>
<feature type="chain" id="PRO_5041695331" description="DUF1996 domain-containing protein" evidence="1">
    <location>
        <begin position="28"/>
        <end position="398"/>
    </location>
</feature>
<feature type="domain" description="DUF1996" evidence="2">
    <location>
        <begin position="88"/>
        <end position="339"/>
    </location>
</feature>
<keyword evidence="1" id="KW-0732">Signal</keyword>
<dbReference type="PANTHER" id="PTHR43662">
    <property type="match status" value="1"/>
</dbReference>
<feature type="signal peptide" evidence="1">
    <location>
        <begin position="1"/>
        <end position="27"/>
    </location>
</feature>